<keyword evidence="1" id="KW-0732">Signal</keyword>
<name>A0A966DRU0_9SPHI</name>
<evidence type="ECO:0000256" key="1">
    <source>
        <dbReference type="SAM" id="SignalP"/>
    </source>
</evidence>
<accession>A0A966DRU0</accession>
<keyword evidence="3" id="KW-1185">Reference proteome</keyword>
<sequence>MCNRFKVFRPFSIFLSSSKASISLLATLGLLLPSCTFNPPLQGKGVEELQGEWQQDTSAIQQKLVNYSLYRYKFDCDSFFVQIQTHSKVNYGDDTCMRAGHWTEYAKGGYKLRHDTLRLTGLFCNADFSYKDPGGCFRSGNYEEHFKILKKTDSLYQFTITSGIVPFNVRLKKKITCSPKAL</sequence>
<feature type="chain" id="PRO_5036687740" evidence="1">
    <location>
        <begin position="27"/>
        <end position="182"/>
    </location>
</feature>
<dbReference type="RefSeq" id="WP_166585414.1">
    <property type="nucleotide sequence ID" value="NZ_WWEO01000041.1"/>
</dbReference>
<dbReference type="EMBL" id="WWEO01000041">
    <property type="protein sequence ID" value="NCD69443.1"/>
    <property type="molecule type" value="Genomic_DNA"/>
</dbReference>
<organism evidence="2 3">
    <name type="scientific">Mucilaginibacter agri</name>
    <dbReference type="NCBI Taxonomy" id="2695265"/>
    <lineage>
        <taxon>Bacteria</taxon>
        <taxon>Pseudomonadati</taxon>
        <taxon>Bacteroidota</taxon>
        <taxon>Sphingobacteriia</taxon>
        <taxon>Sphingobacteriales</taxon>
        <taxon>Sphingobacteriaceae</taxon>
        <taxon>Mucilaginibacter</taxon>
    </lineage>
</organism>
<reference evidence="2" key="1">
    <citation type="submission" date="2020-01" db="EMBL/GenBank/DDBJ databases">
        <authorList>
            <person name="Seo Y.L."/>
        </authorList>
    </citation>
    <scope>NUCLEOTIDE SEQUENCE</scope>
    <source>
        <strain evidence="2">R11</strain>
    </source>
</reference>
<reference evidence="2" key="2">
    <citation type="submission" date="2020-10" db="EMBL/GenBank/DDBJ databases">
        <title>Mucilaginibacter sp. nov., isolated from soil.</title>
        <authorList>
            <person name="Jeon C.O."/>
        </authorList>
    </citation>
    <scope>NUCLEOTIDE SEQUENCE</scope>
    <source>
        <strain evidence="2">R11</strain>
    </source>
</reference>
<evidence type="ECO:0000313" key="2">
    <source>
        <dbReference type="EMBL" id="NCD69443.1"/>
    </source>
</evidence>
<dbReference type="Proteomes" id="UP000638732">
    <property type="component" value="Unassembled WGS sequence"/>
</dbReference>
<comment type="caution">
    <text evidence="2">The sequence shown here is derived from an EMBL/GenBank/DDBJ whole genome shotgun (WGS) entry which is preliminary data.</text>
</comment>
<proteinExistence type="predicted"/>
<protein>
    <submittedName>
        <fullName evidence="2">Fumarate hydratase</fullName>
    </submittedName>
</protein>
<gene>
    <name evidence="2" type="ORF">GSY63_08755</name>
</gene>
<dbReference type="AlphaFoldDB" id="A0A966DRU0"/>
<evidence type="ECO:0000313" key="3">
    <source>
        <dbReference type="Proteomes" id="UP000638732"/>
    </source>
</evidence>
<feature type="signal peptide" evidence="1">
    <location>
        <begin position="1"/>
        <end position="26"/>
    </location>
</feature>